<gene>
    <name evidence="1" type="ORF">BE08_24180</name>
</gene>
<dbReference type="Proteomes" id="UP000075420">
    <property type="component" value="Unassembled WGS sequence"/>
</dbReference>
<reference evidence="1 2" key="1">
    <citation type="submission" date="2014-02" db="EMBL/GenBank/DDBJ databases">
        <title>The small core and large imbalanced accessory genome model reveals a collaborative survival strategy of Sorangium cellulosum strains in nature.</title>
        <authorList>
            <person name="Han K."/>
            <person name="Peng R."/>
            <person name="Blom J."/>
            <person name="Li Y.-Z."/>
        </authorList>
    </citation>
    <scope>NUCLEOTIDE SEQUENCE [LARGE SCALE GENOMIC DNA]</scope>
    <source>
        <strain evidence="1 2">So0157-25</strain>
    </source>
</reference>
<dbReference type="EMBL" id="JELY01003076">
    <property type="protein sequence ID" value="KYF50804.1"/>
    <property type="molecule type" value="Genomic_DNA"/>
</dbReference>
<organism evidence="1 2">
    <name type="scientific">Sorangium cellulosum</name>
    <name type="common">Polyangium cellulosum</name>
    <dbReference type="NCBI Taxonomy" id="56"/>
    <lineage>
        <taxon>Bacteria</taxon>
        <taxon>Pseudomonadati</taxon>
        <taxon>Myxococcota</taxon>
        <taxon>Polyangia</taxon>
        <taxon>Polyangiales</taxon>
        <taxon>Polyangiaceae</taxon>
        <taxon>Sorangium</taxon>
    </lineage>
</organism>
<name>A0A150P523_SORCE</name>
<sequence length="92" mass="9843">MQPGRTNVLEWASDGAPGTSYVIEAAVGKLYRGTPVDPEPSAYRPIATVMDGTTYRHVVRSVPAGVRVKYRIRAGHGSSMSGYSAEVMVACK</sequence>
<protein>
    <recommendedName>
        <fullName evidence="3">Fibronectin type-III domain-containing protein</fullName>
    </recommendedName>
</protein>
<proteinExistence type="predicted"/>
<evidence type="ECO:0008006" key="3">
    <source>
        <dbReference type="Google" id="ProtNLM"/>
    </source>
</evidence>
<dbReference type="AlphaFoldDB" id="A0A150P523"/>
<evidence type="ECO:0000313" key="1">
    <source>
        <dbReference type="EMBL" id="KYF50804.1"/>
    </source>
</evidence>
<accession>A0A150P523</accession>
<comment type="caution">
    <text evidence="1">The sequence shown here is derived from an EMBL/GenBank/DDBJ whole genome shotgun (WGS) entry which is preliminary data.</text>
</comment>
<evidence type="ECO:0000313" key="2">
    <source>
        <dbReference type="Proteomes" id="UP000075420"/>
    </source>
</evidence>